<keyword evidence="1" id="KW-0812">Transmembrane</keyword>
<name>A0A316UEJ6_9BASI</name>
<gene>
    <name evidence="2" type="ORF">BCV69DRAFT_254252</name>
</gene>
<dbReference type="Proteomes" id="UP000245942">
    <property type="component" value="Unassembled WGS sequence"/>
</dbReference>
<keyword evidence="1" id="KW-1133">Transmembrane helix</keyword>
<protein>
    <recommendedName>
        <fullName evidence="4">Transmembrane protein 135 N-terminal domain-containing protein</fullName>
    </recommendedName>
</protein>
<proteinExistence type="predicted"/>
<dbReference type="PANTHER" id="PTHR12459">
    <property type="entry name" value="TRANSMEMBRANE PROTEIN 135-RELATED"/>
    <property type="match status" value="1"/>
</dbReference>
<feature type="transmembrane region" description="Helical" evidence="1">
    <location>
        <begin position="416"/>
        <end position="438"/>
    </location>
</feature>
<feature type="transmembrane region" description="Helical" evidence="1">
    <location>
        <begin position="458"/>
        <end position="473"/>
    </location>
</feature>
<sequence length="561" mass="61268">MPSPTDFLVTPAEVRSIQKRLASLRLAPSPAPLASPSDTSASSSSRASLISSGSDLKSAHFWLQDDRLPRTVRTAIRAGLWAATVNSTIAALGEGLRKKDPVAALRKMLSRTSFQLFVSILTFSTLYRSFLQAVLVARQRMLGNLSSIAPKEIHRDLTGGQQRRGMDERTMRARLFARLVRLTKANGTVPTLAALLASPALALMPTADFPMTALSLYLFTQALATLYAEGRFVGSSIVSWVPEWCNSGLLYALGNAQLLWAFLFEKHAFPESYGNVILARSSAYIPPRPPQLPDGVDWPSRRTIADHVAILATPTATAPAFPSFTSPLLSSLTPSKHPATPYPAINPVLDYSPAHPAHTSLMCAMLHPTEPSCKTTLLNHFKMEWLASARFSGVFALLASVVFRSKRWWKDPETEIFKVVVATLQGATLISGSIGTAWAMTCLLQQYLPKSFMPRNRFFLNGLVAGVWILAVPKHRRRELGLYVGRMSALSSWRILEKRGKVKSVPYGPHLLLAAALTMMAGMYEAEATKLGGSLKTLSGKLFGDKHAQETIANEKQDGDA</sequence>
<dbReference type="PANTHER" id="PTHR12459:SF19">
    <property type="entry name" value="TRANSMEMBRANE PROTEIN 135 N-TERMINAL DOMAIN-CONTAINING PROTEIN"/>
    <property type="match status" value="1"/>
</dbReference>
<organism evidence="2 3">
    <name type="scientific">Pseudomicrostroma glucosiphilum</name>
    <dbReference type="NCBI Taxonomy" id="1684307"/>
    <lineage>
        <taxon>Eukaryota</taxon>
        <taxon>Fungi</taxon>
        <taxon>Dikarya</taxon>
        <taxon>Basidiomycota</taxon>
        <taxon>Ustilaginomycotina</taxon>
        <taxon>Exobasidiomycetes</taxon>
        <taxon>Microstromatales</taxon>
        <taxon>Microstromatales incertae sedis</taxon>
        <taxon>Pseudomicrostroma</taxon>
    </lineage>
</organism>
<evidence type="ECO:0000256" key="1">
    <source>
        <dbReference type="SAM" id="Phobius"/>
    </source>
</evidence>
<evidence type="ECO:0000313" key="2">
    <source>
        <dbReference type="EMBL" id="PWN23632.1"/>
    </source>
</evidence>
<dbReference type="GeneID" id="37012286"/>
<dbReference type="RefSeq" id="XP_025350792.1">
    <property type="nucleotide sequence ID" value="XM_025490552.1"/>
</dbReference>
<dbReference type="OrthoDB" id="291792at2759"/>
<keyword evidence="1" id="KW-0472">Membrane</keyword>
<dbReference type="EMBL" id="KZ819321">
    <property type="protein sequence ID" value="PWN23632.1"/>
    <property type="molecule type" value="Genomic_DNA"/>
</dbReference>
<evidence type="ECO:0000313" key="3">
    <source>
        <dbReference type="Proteomes" id="UP000245942"/>
    </source>
</evidence>
<dbReference type="InterPro" id="IPR026749">
    <property type="entry name" value="Tmem135"/>
</dbReference>
<keyword evidence="3" id="KW-1185">Reference proteome</keyword>
<reference evidence="2 3" key="1">
    <citation type="journal article" date="2018" name="Mol. Biol. Evol.">
        <title>Broad Genomic Sampling Reveals a Smut Pathogenic Ancestry of the Fungal Clade Ustilaginomycotina.</title>
        <authorList>
            <person name="Kijpornyongpan T."/>
            <person name="Mondo S.J."/>
            <person name="Barry K."/>
            <person name="Sandor L."/>
            <person name="Lee J."/>
            <person name="Lipzen A."/>
            <person name="Pangilinan J."/>
            <person name="LaButti K."/>
            <person name="Hainaut M."/>
            <person name="Henrissat B."/>
            <person name="Grigoriev I.V."/>
            <person name="Spatafora J.W."/>
            <person name="Aime M.C."/>
        </authorList>
    </citation>
    <scope>NUCLEOTIDE SEQUENCE [LARGE SCALE GENOMIC DNA]</scope>
    <source>
        <strain evidence="2 3">MCA 4718</strain>
    </source>
</reference>
<accession>A0A316UEJ6</accession>
<feature type="transmembrane region" description="Helical" evidence="1">
    <location>
        <begin position="385"/>
        <end position="404"/>
    </location>
</feature>
<dbReference type="AlphaFoldDB" id="A0A316UEJ6"/>
<evidence type="ECO:0008006" key="4">
    <source>
        <dbReference type="Google" id="ProtNLM"/>
    </source>
</evidence>